<dbReference type="InterPro" id="IPR036615">
    <property type="entry name" value="Mur_ligase_C_dom_sf"/>
</dbReference>
<dbReference type="Pfam" id="PF08245">
    <property type="entry name" value="Mur_ligase_M"/>
    <property type="match status" value="1"/>
</dbReference>
<dbReference type="GO" id="GO:0005524">
    <property type="term" value="F:ATP binding"/>
    <property type="evidence" value="ECO:0007669"/>
    <property type="project" value="UniProtKB-KW"/>
</dbReference>
<accession>A0A2M7W373</accession>
<dbReference type="InterPro" id="IPR051046">
    <property type="entry name" value="MurCDEF_CellWall_CoF430Synth"/>
</dbReference>
<keyword evidence="4" id="KW-0812">Transmembrane</keyword>
<dbReference type="PANTHER" id="PTHR43024">
    <property type="entry name" value="UDP-N-ACETYLMURAMOYL-TRIPEPTIDE--D-ALANYL-D-ALANINE LIGASE"/>
    <property type="match status" value="1"/>
</dbReference>
<proteinExistence type="predicted"/>
<keyword evidence="3" id="KW-0067">ATP-binding</keyword>
<protein>
    <recommendedName>
        <fullName evidence="5">Mur ligase central domain-containing protein</fullName>
    </recommendedName>
</protein>
<evidence type="ECO:0000256" key="2">
    <source>
        <dbReference type="ARBA" id="ARBA00022741"/>
    </source>
</evidence>
<evidence type="ECO:0000256" key="1">
    <source>
        <dbReference type="ARBA" id="ARBA00022598"/>
    </source>
</evidence>
<dbReference type="InterPro" id="IPR013221">
    <property type="entry name" value="Mur_ligase_cen"/>
</dbReference>
<keyword evidence="1" id="KW-0436">Ligase</keyword>
<dbReference type="Gene3D" id="3.90.190.20">
    <property type="entry name" value="Mur ligase, C-terminal domain"/>
    <property type="match status" value="1"/>
</dbReference>
<reference evidence="7" key="1">
    <citation type="submission" date="2017-09" db="EMBL/GenBank/DDBJ databases">
        <title>Depth-based differentiation of microbial function through sediment-hosted aquifers and enrichment of novel symbionts in the deep terrestrial subsurface.</title>
        <authorList>
            <person name="Probst A.J."/>
            <person name="Ladd B."/>
            <person name="Jarett J.K."/>
            <person name="Geller-Mcgrath D.E."/>
            <person name="Sieber C.M.K."/>
            <person name="Emerson J.B."/>
            <person name="Anantharaman K."/>
            <person name="Thomas B.C."/>
            <person name="Malmstrom R."/>
            <person name="Stieglmeier M."/>
            <person name="Klingl A."/>
            <person name="Woyke T."/>
            <person name="Ryan C.M."/>
            <person name="Banfield J.F."/>
        </authorList>
    </citation>
    <scope>NUCLEOTIDE SEQUENCE [LARGE SCALE GENOMIC DNA]</scope>
</reference>
<dbReference type="Gene3D" id="3.40.1190.10">
    <property type="entry name" value="Mur-like, catalytic domain"/>
    <property type="match status" value="1"/>
</dbReference>
<keyword evidence="4" id="KW-0472">Membrane</keyword>
<evidence type="ECO:0000256" key="3">
    <source>
        <dbReference type="ARBA" id="ARBA00022840"/>
    </source>
</evidence>
<evidence type="ECO:0000313" key="7">
    <source>
        <dbReference type="Proteomes" id="UP000228952"/>
    </source>
</evidence>
<evidence type="ECO:0000259" key="5">
    <source>
        <dbReference type="Pfam" id="PF08245"/>
    </source>
</evidence>
<dbReference type="GO" id="GO:0016881">
    <property type="term" value="F:acid-amino acid ligase activity"/>
    <property type="evidence" value="ECO:0007669"/>
    <property type="project" value="InterPro"/>
</dbReference>
<evidence type="ECO:0000313" key="6">
    <source>
        <dbReference type="EMBL" id="PJA15865.1"/>
    </source>
</evidence>
<comment type="caution">
    <text evidence="6">The sequence shown here is derived from an EMBL/GenBank/DDBJ whole genome shotgun (WGS) entry which is preliminary data.</text>
</comment>
<keyword evidence="2" id="KW-0547">Nucleotide-binding</keyword>
<feature type="transmembrane region" description="Helical" evidence="4">
    <location>
        <begin position="6"/>
        <end position="24"/>
    </location>
</feature>
<name>A0A2M7W373_9BACT</name>
<dbReference type="AlphaFoldDB" id="A0A2M7W373"/>
<feature type="domain" description="Mur ligase central" evidence="5">
    <location>
        <begin position="140"/>
        <end position="278"/>
    </location>
</feature>
<keyword evidence="4" id="KW-1133">Transmembrane helix</keyword>
<gene>
    <name evidence="6" type="ORF">COX64_00200</name>
</gene>
<sequence>MEKLKPFLILCNTLLPFADFLYILQLEEYSTKRLLHWLPRFFFRRNIQRREKLVLTRKVLLILVLSVGLWGVSALLIVYLLRTLLFIALLLLCFIALLIPFYVLIANIAFSLLEDVFKKRLRQQAVELVAKNKDLKVVAIAGSYGKTTVKNFIYQLARFTYKTQMIPGNINTPGGIANWIIHNLNENTELLIAEVDAYEVGEIAKSCDILKADIAVLTNIGDQHLQRFGSQNKLATALTEVFTHSKSSSTKISIYNTKAQILAPADNVQFIKYENELKYKGKLIVTPQLSKSNLINLGISLMVAETLDIPSSFIKDTITSLELPERRQQAGTVLGYEGIDDSYNISFTTAQAGIVAAKEFAQQRKRRLLVVTAGIPELSDENKNKNKELGTLLATQADFTIILGSMFAREIASGFDSTEKYRSVPTLKHFLSVETQNFEKGEWVLLLQPELNDLYY</sequence>
<evidence type="ECO:0000256" key="4">
    <source>
        <dbReference type="SAM" id="Phobius"/>
    </source>
</evidence>
<organism evidence="6 7">
    <name type="scientific">Candidatus Dojkabacteria bacterium CG_4_10_14_0_2_um_filter_Dojkabacteria_WS6_41_15</name>
    <dbReference type="NCBI Taxonomy" id="2014249"/>
    <lineage>
        <taxon>Bacteria</taxon>
        <taxon>Candidatus Dojkabacteria</taxon>
    </lineage>
</organism>
<feature type="transmembrane region" description="Helical" evidence="4">
    <location>
        <begin position="87"/>
        <end position="113"/>
    </location>
</feature>
<dbReference type="SUPFAM" id="SSF53244">
    <property type="entry name" value="MurD-like peptide ligases, peptide-binding domain"/>
    <property type="match status" value="1"/>
</dbReference>
<dbReference type="PANTHER" id="PTHR43024:SF1">
    <property type="entry name" value="UDP-N-ACETYLMURAMOYL-TRIPEPTIDE--D-ALANYL-D-ALANINE LIGASE"/>
    <property type="match status" value="1"/>
</dbReference>
<feature type="transmembrane region" description="Helical" evidence="4">
    <location>
        <begin position="59"/>
        <end position="81"/>
    </location>
</feature>
<dbReference type="InterPro" id="IPR036565">
    <property type="entry name" value="Mur-like_cat_sf"/>
</dbReference>
<dbReference type="SUPFAM" id="SSF53623">
    <property type="entry name" value="MurD-like peptide ligases, catalytic domain"/>
    <property type="match status" value="1"/>
</dbReference>
<dbReference type="Proteomes" id="UP000228952">
    <property type="component" value="Unassembled WGS sequence"/>
</dbReference>
<dbReference type="EMBL" id="PFQB01000007">
    <property type="protein sequence ID" value="PJA15865.1"/>
    <property type="molecule type" value="Genomic_DNA"/>
</dbReference>